<evidence type="ECO:0000313" key="3">
    <source>
        <dbReference type="Proteomes" id="UP001291309"/>
    </source>
</evidence>
<accession>A0ABU5HI54</accession>
<organism evidence="2 3">
    <name type="scientific">Hyalangium rubrum</name>
    <dbReference type="NCBI Taxonomy" id="3103134"/>
    <lineage>
        <taxon>Bacteria</taxon>
        <taxon>Pseudomonadati</taxon>
        <taxon>Myxococcota</taxon>
        <taxon>Myxococcia</taxon>
        <taxon>Myxococcales</taxon>
        <taxon>Cystobacterineae</taxon>
        <taxon>Archangiaceae</taxon>
        <taxon>Hyalangium</taxon>
    </lineage>
</organism>
<evidence type="ECO:0000259" key="1">
    <source>
        <dbReference type="Pfam" id="PF15579"/>
    </source>
</evidence>
<dbReference type="InterPro" id="IPR028969">
    <property type="entry name" value="Imm52"/>
</dbReference>
<proteinExistence type="predicted"/>
<keyword evidence="3" id="KW-1185">Reference proteome</keyword>
<comment type="caution">
    <text evidence="2">The sequence shown here is derived from an EMBL/GenBank/DDBJ whole genome shotgun (WGS) entry which is preliminary data.</text>
</comment>
<name>A0ABU5HI54_9BACT</name>
<reference evidence="2 3" key="1">
    <citation type="submission" date="2023-12" db="EMBL/GenBank/DDBJ databases">
        <title>the genome sequence of Hyalangium sp. s54d21.</title>
        <authorList>
            <person name="Zhang X."/>
        </authorList>
    </citation>
    <scope>NUCLEOTIDE SEQUENCE [LARGE SCALE GENOMIC DNA]</scope>
    <source>
        <strain evidence="3">s54d21</strain>
    </source>
</reference>
<dbReference type="Pfam" id="PF15579">
    <property type="entry name" value="Imm52"/>
    <property type="match status" value="1"/>
</dbReference>
<evidence type="ECO:0000313" key="2">
    <source>
        <dbReference type="EMBL" id="MDY7233153.1"/>
    </source>
</evidence>
<sequence length="177" mass="19685">MIRRGKDRVLEQLGFSFGGWTGEDDYEATAFTVFCGGCSDRVLNTCTFTLPSRGFNAERILTAPVLTGLVRTMATAWDPDWGECLSSPHMDLMPELTRPTVRVGWITYVSRRLGTVPPLHAPVRIERVEDKGTLILLTPDRFTVHNPEHVALAERVRELLDRAGLLHPSPAQGSSQN</sequence>
<feature type="domain" description="Immunity protein 52" evidence="1">
    <location>
        <begin position="1"/>
        <end position="168"/>
    </location>
</feature>
<protein>
    <submittedName>
        <fullName evidence="2">Immunity 52 family protein</fullName>
    </submittedName>
</protein>
<gene>
    <name evidence="2" type="ORF">SYV04_42590</name>
</gene>
<dbReference type="Proteomes" id="UP001291309">
    <property type="component" value="Unassembled WGS sequence"/>
</dbReference>
<dbReference type="EMBL" id="JAXIVS010000029">
    <property type="protein sequence ID" value="MDY7233153.1"/>
    <property type="molecule type" value="Genomic_DNA"/>
</dbReference>